<protein>
    <submittedName>
        <fullName evidence="3">DUF317 domain-containing protein</fullName>
    </submittedName>
</protein>
<name>A0ABP6QSU3_9ACTN</name>
<evidence type="ECO:0000256" key="1">
    <source>
        <dbReference type="SAM" id="MobiDB-lite"/>
    </source>
</evidence>
<accession>A0ABP6QSU3</accession>
<evidence type="ECO:0000313" key="4">
    <source>
        <dbReference type="Proteomes" id="UP001500728"/>
    </source>
</evidence>
<feature type="region of interest" description="Disordered" evidence="1">
    <location>
        <begin position="252"/>
        <end position="275"/>
    </location>
</feature>
<dbReference type="Proteomes" id="UP001500728">
    <property type="component" value="Unassembled WGS sequence"/>
</dbReference>
<reference evidence="4" key="1">
    <citation type="journal article" date="2019" name="Int. J. Syst. Evol. Microbiol.">
        <title>The Global Catalogue of Microorganisms (GCM) 10K type strain sequencing project: providing services to taxonomists for standard genome sequencing and annotation.</title>
        <authorList>
            <consortium name="The Broad Institute Genomics Platform"/>
            <consortium name="The Broad Institute Genome Sequencing Center for Infectious Disease"/>
            <person name="Wu L."/>
            <person name="Ma J."/>
        </authorList>
    </citation>
    <scope>NUCLEOTIDE SEQUENCE [LARGE SCALE GENOMIC DNA]</scope>
    <source>
        <strain evidence="4">JCM 9381</strain>
    </source>
</reference>
<evidence type="ECO:0000313" key="3">
    <source>
        <dbReference type="EMBL" id="GAA3246436.1"/>
    </source>
</evidence>
<feature type="domain" description="DUF317" evidence="2">
    <location>
        <begin position="60"/>
        <end position="119"/>
    </location>
</feature>
<comment type="caution">
    <text evidence="3">The sequence shown here is derived from an EMBL/GenBank/DDBJ whole genome shotgun (WGS) entry which is preliminary data.</text>
</comment>
<sequence length="275" mass="30595">MPVSERQLSEFADKHAWQIPFDTSPRHLAGPGDARHVTHGLAAAGWTRTSDPLSPRMVMTSPNHRYSLRFTPESGYMSAWWHLTCEPFGAEPYWYAAVGELVPAEVIAAVTDALVIPPPAAQPDPWQTLDAAGWARDDSGAARSTDGMCTIEHRPVSELHDTPEWHIETHETNFHELGGRRIWHAHFHQNVPAHLVNAFVTALTDTAPLQRGMHEPTAHYRAVQEPSPLSPQQVVDAHTDRLKAITARVRAARRRQTKPAPAPVHTRTAQPAARR</sequence>
<dbReference type="EMBL" id="BAAAUW010000001">
    <property type="protein sequence ID" value="GAA3246436.1"/>
    <property type="molecule type" value="Genomic_DNA"/>
</dbReference>
<feature type="domain" description="DUF317" evidence="2">
    <location>
        <begin position="144"/>
        <end position="208"/>
    </location>
</feature>
<keyword evidence="4" id="KW-1185">Reference proteome</keyword>
<dbReference type="Pfam" id="PF03771">
    <property type="entry name" value="SPDY"/>
    <property type="match status" value="2"/>
</dbReference>
<dbReference type="InterPro" id="IPR005523">
    <property type="entry name" value="DUF317_SPDY"/>
</dbReference>
<proteinExistence type="predicted"/>
<gene>
    <name evidence="3" type="ORF">GCM10010469_02350</name>
</gene>
<evidence type="ECO:0000259" key="2">
    <source>
        <dbReference type="Pfam" id="PF03771"/>
    </source>
</evidence>
<organism evidence="3 4">
    <name type="scientific">Streptomyces labedae</name>
    <dbReference type="NCBI Taxonomy" id="285569"/>
    <lineage>
        <taxon>Bacteria</taxon>
        <taxon>Bacillati</taxon>
        <taxon>Actinomycetota</taxon>
        <taxon>Actinomycetes</taxon>
        <taxon>Kitasatosporales</taxon>
        <taxon>Streptomycetaceae</taxon>
        <taxon>Streptomyces</taxon>
    </lineage>
</organism>